<comment type="subunit">
    <text evidence="2 8">Heterodimer of SbcC and SbcD.</text>
</comment>
<dbReference type="InterPro" id="IPR004593">
    <property type="entry name" value="SbcD"/>
</dbReference>
<evidence type="ECO:0000256" key="6">
    <source>
        <dbReference type="ARBA" id="ARBA00022839"/>
    </source>
</evidence>
<dbReference type="GO" id="GO:0008408">
    <property type="term" value="F:3'-5' exonuclease activity"/>
    <property type="evidence" value="ECO:0007669"/>
    <property type="project" value="InterPro"/>
</dbReference>
<dbReference type="InterPro" id="IPR029052">
    <property type="entry name" value="Metallo-depent_PP-like"/>
</dbReference>
<keyword evidence="8" id="KW-0235">DNA replication</keyword>
<evidence type="ECO:0000256" key="2">
    <source>
        <dbReference type="ARBA" id="ARBA00011322"/>
    </source>
</evidence>
<keyword evidence="7 8" id="KW-0233">DNA recombination</keyword>
<dbReference type="Gene3D" id="3.60.21.10">
    <property type="match status" value="1"/>
</dbReference>
<dbReference type="PANTHER" id="PTHR30337:SF0">
    <property type="entry name" value="NUCLEASE SBCCD SUBUNIT D"/>
    <property type="match status" value="1"/>
</dbReference>
<dbReference type="PANTHER" id="PTHR30337">
    <property type="entry name" value="COMPONENT OF ATP-DEPENDENT DSDNA EXONUCLEASE"/>
    <property type="match status" value="1"/>
</dbReference>
<dbReference type="CDD" id="cd00840">
    <property type="entry name" value="MPP_Mre11_N"/>
    <property type="match status" value="1"/>
</dbReference>
<evidence type="ECO:0000256" key="5">
    <source>
        <dbReference type="ARBA" id="ARBA00022801"/>
    </source>
</evidence>
<evidence type="ECO:0000256" key="4">
    <source>
        <dbReference type="ARBA" id="ARBA00022722"/>
    </source>
</evidence>
<dbReference type="OrthoDB" id="9773856at2"/>
<dbReference type="Proteomes" id="UP000029844">
    <property type="component" value="Unassembled WGS sequence"/>
</dbReference>
<dbReference type="GO" id="GO:0004519">
    <property type="term" value="F:endonuclease activity"/>
    <property type="evidence" value="ECO:0007669"/>
    <property type="project" value="UniProtKB-KW"/>
</dbReference>
<dbReference type="Proteomes" id="UP000547643">
    <property type="component" value="Unassembled WGS sequence"/>
</dbReference>
<reference evidence="11 13" key="1">
    <citation type="submission" date="2014-05" db="EMBL/GenBank/DDBJ databases">
        <title>Novel Listeriaceae from food processing environments.</title>
        <authorList>
            <person name="den Bakker H.C."/>
        </authorList>
    </citation>
    <scope>NUCLEOTIDE SEQUENCE [LARGE SCALE GENOMIC DNA]</scope>
    <source>
        <strain evidence="11 13">FSL A5-0281</strain>
    </source>
</reference>
<dbReference type="SUPFAM" id="SSF56300">
    <property type="entry name" value="Metallo-dependent phosphatases"/>
    <property type="match status" value="1"/>
</dbReference>
<keyword evidence="6 8" id="KW-0269">Exonuclease</keyword>
<evidence type="ECO:0000256" key="8">
    <source>
        <dbReference type="RuleBase" id="RU363069"/>
    </source>
</evidence>
<dbReference type="InterPro" id="IPR050535">
    <property type="entry name" value="DNA_Repair-Maintenance_Comp"/>
</dbReference>
<keyword evidence="4 8" id="KW-0540">Nuclease</keyword>
<evidence type="ECO:0000256" key="1">
    <source>
        <dbReference type="ARBA" id="ARBA00010555"/>
    </source>
</evidence>
<dbReference type="Pfam" id="PF12320">
    <property type="entry name" value="SbcD_C"/>
    <property type="match status" value="1"/>
</dbReference>
<comment type="function">
    <text evidence="8">SbcCD cleaves DNA hairpin structures. These structures can inhibit DNA replication and are intermediates in certain DNA recombination reactions. The complex acts as a 3'-&gt;5' double strand exonuclease that can open hairpins. It also has a 5' single-strand endonuclease activity.</text>
</comment>
<dbReference type="GO" id="GO:0006260">
    <property type="term" value="P:DNA replication"/>
    <property type="evidence" value="ECO:0007669"/>
    <property type="project" value="UniProtKB-KW"/>
</dbReference>
<evidence type="ECO:0000313" key="11">
    <source>
        <dbReference type="EMBL" id="KGL41650.1"/>
    </source>
</evidence>
<evidence type="ECO:0000313" key="13">
    <source>
        <dbReference type="Proteomes" id="UP000029844"/>
    </source>
</evidence>
<dbReference type="GO" id="GO:0006310">
    <property type="term" value="P:DNA recombination"/>
    <property type="evidence" value="ECO:0007669"/>
    <property type="project" value="UniProtKB-KW"/>
</dbReference>
<dbReference type="EMBL" id="JNFA01000019">
    <property type="protein sequence ID" value="KGL41650.1"/>
    <property type="molecule type" value="Genomic_DNA"/>
</dbReference>
<feature type="domain" description="Calcineurin-like phosphoesterase" evidence="9">
    <location>
        <begin position="1"/>
        <end position="214"/>
    </location>
</feature>
<comment type="caution">
    <text evidence="11">The sequence shown here is derived from an EMBL/GenBank/DDBJ whole genome shotgun (WGS) entry which is preliminary data.</text>
</comment>
<dbReference type="eggNOG" id="COG0420">
    <property type="taxonomic scope" value="Bacteria"/>
</dbReference>
<dbReference type="RefSeq" id="WP_036085490.1">
    <property type="nucleotide sequence ID" value="NZ_CBCSHQ010000005.1"/>
</dbReference>
<dbReference type="InterPro" id="IPR026843">
    <property type="entry name" value="SbcD_C"/>
</dbReference>
<reference evidence="12 14" key="2">
    <citation type="submission" date="2020-03" db="EMBL/GenBank/DDBJ databases">
        <title>Soil Listeria distribution.</title>
        <authorList>
            <person name="Liao J."/>
            <person name="Wiedmann M."/>
        </authorList>
    </citation>
    <scope>NUCLEOTIDE SEQUENCE [LARGE SCALE GENOMIC DNA]</scope>
    <source>
        <strain evidence="12 14">FSL L7-1017</strain>
    </source>
</reference>
<evidence type="ECO:0000256" key="3">
    <source>
        <dbReference type="ARBA" id="ARBA00013365"/>
    </source>
</evidence>
<name>A0A099WC26_9LIST</name>
<proteinExistence type="inferred from homology"/>
<organism evidence="11 13">
    <name type="scientific">Listeria booriae</name>
    <dbReference type="NCBI Taxonomy" id="1552123"/>
    <lineage>
        <taxon>Bacteria</taxon>
        <taxon>Bacillati</taxon>
        <taxon>Bacillota</taxon>
        <taxon>Bacilli</taxon>
        <taxon>Bacillales</taxon>
        <taxon>Listeriaceae</taxon>
        <taxon>Listeria</taxon>
    </lineage>
</organism>
<evidence type="ECO:0000259" key="10">
    <source>
        <dbReference type="Pfam" id="PF12320"/>
    </source>
</evidence>
<accession>A0A099WC26</accession>
<dbReference type="InterPro" id="IPR041796">
    <property type="entry name" value="Mre11_N"/>
</dbReference>
<dbReference type="Pfam" id="PF00149">
    <property type="entry name" value="Metallophos"/>
    <property type="match status" value="1"/>
</dbReference>
<dbReference type="GeneID" id="58717192"/>
<feature type="domain" description="Nuclease SbcCD subunit D C-terminal" evidence="10">
    <location>
        <begin position="263"/>
        <end position="348"/>
    </location>
</feature>
<evidence type="ECO:0000313" key="12">
    <source>
        <dbReference type="EMBL" id="MBC1777562.1"/>
    </source>
</evidence>
<evidence type="ECO:0000313" key="14">
    <source>
        <dbReference type="Proteomes" id="UP000547643"/>
    </source>
</evidence>
<keyword evidence="13" id="KW-1185">Reference proteome</keyword>
<comment type="similarity">
    <text evidence="1 8">Belongs to the SbcD family.</text>
</comment>
<gene>
    <name evidence="8" type="primary">sbcD</name>
    <name evidence="11" type="ORF">EP57_07350</name>
    <name evidence="12" type="ORF">HCA46_01825</name>
</gene>
<dbReference type="InterPro" id="IPR004843">
    <property type="entry name" value="Calcineurin-like_PHP"/>
</dbReference>
<dbReference type="AlphaFoldDB" id="A0A099WC26"/>
<protein>
    <recommendedName>
        <fullName evidence="3 8">Nuclease SbcCD subunit D</fullName>
    </recommendedName>
</protein>
<keyword evidence="5 8" id="KW-0378">Hydrolase</keyword>
<dbReference type="EMBL" id="JAARUV010000001">
    <property type="protein sequence ID" value="MBC1777562.1"/>
    <property type="molecule type" value="Genomic_DNA"/>
</dbReference>
<dbReference type="STRING" id="1552123.EP57_07350"/>
<keyword evidence="8" id="KW-0255">Endonuclease</keyword>
<dbReference type="NCBIfam" id="TIGR00619">
    <property type="entry name" value="sbcd"/>
    <property type="match status" value="1"/>
</dbReference>
<sequence length="375" mass="41909">MKFLHTADWHLGKMVNGVSMLVEQEYILAQIGRIAQEEQVDGIIIAGDLYDRSVPPADAVTLLNDILMELNVRLGLPVFAISGNHDSAERVNFGSAWYEKSGLHIQGTLARDLAPIEWCGAQVWLVPYHEPAVVRATLEDKSVRSFEDAMQAVTAGIRAKWDETKPQILVGHAFVAGGIPSDSERQLAIGNVDRVSTDCFDGFDYVALGHLHHPHAIHHPTIFYAGSPLKYSFSEAQDKKSVRIVTMDGKDLEEVRERFLEPLHDLRVVEGYLADLLANVAPGNEDFLQINLLDEGALVDPMGQLRAMYPNVLHLERVREKLADTAFERFEDVVKKDDLELFGQFFAHVSGKELTERQVEIMRETMDLVKGGEDA</sequence>
<evidence type="ECO:0000256" key="7">
    <source>
        <dbReference type="ARBA" id="ARBA00023172"/>
    </source>
</evidence>
<evidence type="ECO:0000259" key="9">
    <source>
        <dbReference type="Pfam" id="PF00149"/>
    </source>
</evidence>